<proteinExistence type="predicted"/>
<dbReference type="EMBL" id="JAQNDO010000001">
    <property type="protein sequence ID" value="MDC0742724.1"/>
    <property type="molecule type" value="Genomic_DNA"/>
</dbReference>
<keyword evidence="2" id="KW-1185">Reference proteome</keyword>
<comment type="caution">
    <text evidence="1">The sequence shown here is derived from an EMBL/GenBank/DDBJ whole genome shotgun (WGS) entry which is preliminary data.</text>
</comment>
<evidence type="ECO:0000313" key="1">
    <source>
        <dbReference type="EMBL" id="MDC0742724.1"/>
    </source>
</evidence>
<protein>
    <submittedName>
        <fullName evidence="1">Uncharacterized protein</fullName>
    </submittedName>
</protein>
<name>A0ABT5EN01_9BACT</name>
<gene>
    <name evidence="1" type="ORF">POL67_15345</name>
</gene>
<reference evidence="1 2" key="1">
    <citation type="submission" date="2022-11" db="EMBL/GenBank/DDBJ databases">
        <title>Minimal conservation of predation-associated metabolite biosynthetic gene clusters underscores biosynthetic potential of Myxococcota including descriptions for ten novel species: Archangium lansinium sp. nov., Myxococcus landrumus sp. nov., Nannocystis bai.</title>
        <authorList>
            <person name="Ahearne A."/>
            <person name="Stevens C."/>
            <person name="Dowd S."/>
        </authorList>
    </citation>
    <scope>NUCLEOTIDE SEQUENCE [LARGE SCALE GENOMIC DNA]</scope>
    <source>
        <strain evidence="1 2">RJM3</strain>
    </source>
</reference>
<organism evidence="1 2">
    <name type="scientific">Polyangium mundeleinium</name>
    <dbReference type="NCBI Taxonomy" id="2995306"/>
    <lineage>
        <taxon>Bacteria</taxon>
        <taxon>Pseudomonadati</taxon>
        <taxon>Myxococcota</taxon>
        <taxon>Polyangia</taxon>
        <taxon>Polyangiales</taxon>
        <taxon>Polyangiaceae</taxon>
        <taxon>Polyangium</taxon>
    </lineage>
</organism>
<evidence type="ECO:0000313" key="2">
    <source>
        <dbReference type="Proteomes" id="UP001221411"/>
    </source>
</evidence>
<sequence length="62" mass="7192">MLLEALLDAEQAVRGEARRSLTPWVWRAGCERTFFAPEERERLQSAIEATRHVLEPSIADRR</sequence>
<accession>A0ABT5EN01</accession>
<dbReference type="Proteomes" id="UP001221411">
    <property type="component" value="Unassembled WGS sequence"/>
</dbReference>
<dbReference type="RefSeq" id="WP_271918099.1">
    <property type="nucleotide sequence ID" value="NZ_JAQNDO010000001.1"/>
</dbReference>